<dbReference type="InterPro" id="IPR003395">
    <property type="entry name" value="RecF/RecN/SMC_N"/>
</dbReference>
<protein>
    <recommendedName>
        <fullName evidence="1">RecF/RecN/SMC N-terminal domain-containing protein</fullName>
    </recommendedName>
</protein>
<dbReference type="EMBL" id="BMFZ01000016">
    <property type="protein sequence ID" value="GGA61515.1"/>
    <property type="molecule type" value="Genomic_DNA"/>
</dbReference>
<dbReference type="Pfam" id="PF02463">
    <property type="entry name" value="SMC_N"/>
    <property type="match status" value="1"/>
</dbReference>
<dbReference type="PANTHER" id="PTHR32182:SF22">
    <property type="entry name" value="ATP-DEPENDENT ENDONUCLEASE, OLD FAMILY-RELATED"/>
    <property type="match status" value="1"/>
</dbReference>
<dbReference type="PANTHER" id="PTHR32182">
    <property type="entry name" value="DNA REPLICATION AND REPAIR PROTEIN RECF"/>
    <property type="match status" value="1"/>
</dbReference>
<proteinExistence type="predicted"/>
<evidence type="ECO:0000313" key="3">
    <source>
        <dbReference type="Proteomes" id="UP000627464"/>
    </source>
</evidence>
<gene>
    <name evidence="2" type="ORF">GCM10011328_41160</name>
</gene>
<accession>A0ABQ1H8Z1</accession>
<keyword evidence="3" id="KW-1185">Reference proteome</keyword>
<dbReference type="RefSeq" id="WP_188475406.1">
    <property type="nucleotide sequence ID" value="NZ_BMFZ01000016.1"/>
</dbReference>
<evidence type="ECO:0000313" key="2">
    <source>
        <dbReference type="EMBL" id="GGA61515.1"/>
    </source>
</evidence>
<feature type="domain" description="RecF/RecN/SMC N-terminal" evidence="1">
    <location>
        <begin position="88"/>
        <end position="702"/>
    </location>
</feature>
<dbReference type="Proteomes" id="UP000627464">
    <property type="component" value="Unassembled WGS sequence"/>
</dbReference>
<name>A0ABQ1H8Z1_9GAMM</name>
<dbReference type="InterPro" id="IPR027417">
    <property type="entry name" value="P-loop_NTPase"/>
</dbReference>
<evidence type="ECO:0000259" key="1">
    <source>
        <dbReference type="Pfam" id="PF02463"/>
    </source>
</evidence>
<sequence>MESCEKTNVSPDSFDSWLNSRPLWLQTAAKRLVETKRFPTAEEIQLLSELCINEVSDVNKDDFDPIKPGMLQQAANSQSLRLSSINEVRGINAIKNDATLNFGAKNLTVIYGSNGSGKSGYSRLLKEICGSRAKETLYQNIFQTNNPSTHAKINFKHNELDKELIWNIDSGPVQLLRNIHVFDSKAALIYMGEKNEATYEPSRMRFISSLIKVCDDVSSCISERQRALFKVMPNIPNELSESPAAKWLTTLTPKTKRTIIDTECLYTSDLDIERINGEAALAEKDILGRLKSIARDRAIITQIKTRIENIRTKLSDTALVQLVSSRNDAFEKRKTASEDAKKVFSNISLDGIGEKTWRELWEHARKYSESLAYKNIRFPNTEHDSLCVLCQQELSPIAKQRLQNFESFIIGKLEKSAKQAELKYSELFKLLPLLPHIDDWIADMNFIKIEEKESRKLHAALTLRKLLAESALLHSDIPKLDLSGVDSCLVKAIEKLNAEEKTLTELQLNDQRKILESRVLKLKGIQWLNQNKESIIKEHQRLTSYSILTKALTLTRTNPLTSKKNDLSVQELNAGYLERFSKELKELGGSRLPVKAESTTKGKGKIVFGLALNGSDNLIPVNGILSEGESRIVALSAFLADMTGLNQSSPFIFDDPISSLDQDFEEKVVSRLIALSLDRQVIIFTHRLSLLTQIESGVKKLQEQAKLEKTNPPVELHIETLRRLGANSGLTVPMNIRNSKPKAALNQLQNESLKRLRKLYEQSDVEDYDHLSKSICSDFRIVMERCVESILLNDVLQRFRRDIQTKNRIGSLAKIQTEDCLLFDDLITRYSVFEHSQSEELPAQPVELDELEVDVQNLLTWLEKFEKRAVS</sequence>
<dbReference type="SUPFAM" id="SSF52540">
    <property type="entry name" value="P-loop containing nucleoside triphosphate hydrolases"/>
    <property type="match status" value="1"/>
</dbReference>
<organism evidence="2 3">
    <name type="scientific">Hafnia psychrotolerans</name>
    <dbReference type="NCBI Taxonomy" id="1477018"/>
    <lineage>
        <taxon>Bacteria</taxon>
        <taxon>Pseudomonadati</taxon>
        <taxon>Pseudomonadota</taxon>
        <taxon>Gammaproteobacteria</taxon>
        <taxon>Enterobacterales</taxon>
        <taxon>Hafniaceae</taxon>
        <taxon>Hafnia</taxon>
    </lineage>
</organism>
<comment type="caution">
    <text evidence="2">The sequence shown here is derived from an EMBL/GenBank/DDBJ whole genome shotgun (WGS) entry which is preliminary data.</text>
</comment>
<reference evidence="3" key="1">
    <citation type="journal article" date="2019" name="Int. J. Syst. Evol. Microbiol.">
        <title>The Global Catalogue of Microorganisms (GCM) 10K type strain sequencing project: providing services to taxonomists for standard genome sequencing and annotation.</title>
        <authorList>
            <consortium name="The Broad Institute Genomics Platform"/>
            <consortium name="The Broad Institute Genome Sequencing Center for Infectious Disease"/>
            <person name="Wu L."/>
            <person name="Ma J."/>
        </authorList>
    </citation>
    <scope>NUCLEOTIDE SEQUENCE [LARGE SCALE GENOMIC DNA]</scope>
    <source>
        <strain evidence="3">CGMCC 1.12806</strain>
    </source>
</reference>
<dbReference type="Gene3D" id="3.40.50.300">
    <property type="entry name" value="P-loop containing nucleotide triphosphate hydrolases"/>
    <property type="match status" value="2"/>
</dbReference>